<dbReference type="Proteomes" id="UP001163283">
    <property type="component" value="Chromosome"/>
</dbReference>
<dbReference type="Proteomes" id="UP001163632">
    <property type="component" value="Chromosome"/>
</dbReference>
<protein>
    <submittedName>
        <fullName evidence="1">Uncharacterized protein</fullName>
    </submittedName>
</protein>
<dbReference type="RefSeq" id="WP_143821754.1">
    <property type="nucleotide sequence ID" value="NZ_CP030241.1"/>
</dbReference>
<dbReference type="EMBL" id="CP087781">
    <property type="protein sequence ID" value="UZA51275.1"/>
    <property type="molecule type" value="Genomic_DNA"/>
</dbReference>
<organism evidence="1 4">
    <name type="scientific">Moraxella bovis</name>
    <dbReference type="NCBI Taxonomy" id="476"/>
    <lineage>
        <taxon>Bacteria</taxon>
        <taxon>Pseudomonadati</taxon>
        <taxon>Pseudomonadota</taxon>
        <taxon>Gammaproteobacteria</taxon>
        <taxon>Moraxellales</taxon>
        <taxon>Moraxellaceae</taxon>
        <taxon>Moraxella</taxon>
    </lineage>
</organism>
<dbReference type="Proteomes" id="UP000254133">
    <property type="component" value="Unassembled WGS sequence"/>
</dbReference>
<accession>A0A378PRA3</accession>
<evidence type="ECO:0000313" key="5">
    <source>
        <dbReference type="Proteomes" id="UP001163283"/>
    </source>
</evidence>
<dbReference type="EMBL" id="UGPZ01000002">
    <property type="protein sequence ID" value="STY91004.1"/>
    <property type="molecule type" value="Genomic_DNA"/>
</dbReference>
<evidence type="ECO:0000313" key="2">
    <source>
        <dbReference type="EMBL" id="UZA03591.1"/>
    </source>
</evidence>
<reference evidence="1 4" key="1">
    <citation type="submission" date="2018-06" db="EMBL/GenBank/DDBJ databases">
        <authorList>
            <consortium name="Pathogen Informatics"/>
            <person name="Doyle S."/>
        </authorList>
    </citation>
    <scope>NUCLEOTIDE SEQUENCE [LARGE SCALE GENOMIC DNA]</scope>
    <source>
        <strain evidence="1 4">NCTC9426</strain>
    </source>
</reference>
<evidence type="ECO:0000313" key="1">
    <source>
        <dbReference type="EMBL" id="STY91004.1"/>
    </source>
</evidence>
<evidence type="ECO:0000313" key="6">
    <source>
        <dbReference type="Proteomes" id="UP001163632"/>
    </source>
</evidence>
<keyword evidence="6" id="KW-1185">Reference proteome</keyword>
<evidence type="ECO:0000313" key="4">
    <source>
        <dbReference type="Proteomes" id="UP000254133"/>
    </source>
</evidence>
<name>A0A378PRA3_MORBO</name>
<proteinExistence type="predicted"/>
<dbReference type="AlphaFoldDB" id="A0A378PRA3"/>
<evidence type="ECO:0000313" key="3">
    <source>
        <dbReference type="EMBL" id="UZA51275.1"/>
    </source>
</evidence>
<reference evidence="2 5" key="2">
    <citation type="journal article" date="2022" name="BMC Microbiol.">
        <title>Whole genome sequencing of Moraxella bovis strains from North America reveals two genotypes with different genetic determinants.</title>
        <authorList>
            <person name="Wynn E.L."/>
            <person name="Hille M.M."/>
            <person name="Loy J.D."/>
            <person name="Schuller G."/>
            <person name="Kuhn K.L."/>
            <person name="Dickey A.M."/>
            <person name="Bono J.L."/>
            <person name="Clawson M.L."/>
        </authorList>
    </citation>
    <scope>NUCLEOTIDE SEQUENCE</scope>
    <source>
        <strain evidence="2">SAM102599</strain>
        <strain evidence="3 5">SAM57978</strain>
    </source>
</reference>
<sequence>MEERQRCYTIENKNRLKFLHRHQDYLTNLADNKLSGLERIDGRYVGGFDSYCMCSAIIPFVDTKSDTMVLQSSCGELILKDSINRVILSDDLVRFVMINENKIEYDLIFKYNKNKIYTMTTNGTYAMTKTMHFPSYLANQKQYPIDVDSMCDGFDG</sequence>
<dbReference type="EMBL" id="CP087830">
    <property type="protein sequence ID" value="UZA03591.1"/>
    <property type="molecule type" value="Genomic_DNA"/>
</dbReference>
<gene>
    <name evidence="2" type="ORF">LP092_02145</name>
    <name evidence="3" type="ORF">LP129_12430</name>
    <name evidence="1" type="ORF">NCTC9426_01037</name>
</gene>